<accession>A0A6J5BTQ2</accession>
<feature type="domain" description="Zinc finger CGNR" evidence="1">
    <location>
        <begin position="157"/>
        <end position="198"/>
    </location>
</feature>
<evidence type="ECO:0000259" key="1">
    <source>
        <dbReference type="Pfam" id="PF11706"/>
    </source>
</evidence>
<evidence type="ECO:0000313" key="3">
    <source>
        <dbReference type="Proteomes" id="UP000494255"/>
    </source>
</evidence>
<dbReference type="PANTHER" id="PTHR35525">
    <property type="entry name" value="BLL6575 PROTEIN"/>
    <property type="match status" value="1"/>
</dbReference>
<dbReference type="SUPFAM" id="SSF160904">
    <property type="entry name" value="Jann2411-like"/>
    <property type="match status" value="1"/>
</dbReference>
<protein>
    <recommendedName>
        <fullName evidence="1">Zinc finger CGNR domain-containing protein</fullName>
    </recommendedName>
</protein>
<evidence type="ECO:0000313" key="2">
    <source>
        <dbReference type="EMBL" id="CAB3716635.1"/>
    </source>
</evidence>
<dbReference type="InterPro" id="IPR010852">
    <property type="entry name" value="ABATE"/>
</dbReference>
<keyword evidence="3" id="KW-1185">Reference proteome</keyword>
<gene>
    <name evidence="2" type="ORF">LMG24238_04568</name>
</gene>
<name>A0A6J5BTQ2_9BURK</name>
<proteinExistence type="predicted"/>
<reference evidence="2 3" key="1">
    <citation type="submission" date="2020-04" db="EMBL/GenBank/DDBJ databases">
        <authorList>
            <person name="De Canck E."/>
        </authorList>
    </citation>
    <scope>NUCLEOTIDE SEQUENCE [LARGE SCALE GENOMIC DNA]</scope>
    <source>
        <strain evidence="2 3">LMG 24238</strain>
    </source>
</reference>
<dbReference type="Gene3D" id="1.10.3300.10">
    <property type="entry name" value="Jann2411-like domain"/>
    <property type="match status" value="1"/>
</dbReference>
<sequence>MPAILVADAPGLDFLNSVATPVDDPVDWISDGEGLLAWLEQTGFVPPAALAEIRTRSTPAELDGVAARARELREWFRGFVRKRKGRPLAAKDLRELEPLNQLLEQDQQHGEIVPNTSGGAASFELRAKRRWQSAESLLMPIAEAMAKLVCEEDFTYVKACEGPKCTLLFADHTRGHARRWCSMAICGNRAKVAAHRKRLKELENG</sequence>
<dbReference type="InterPro" id="IPR021005">
    <property type="entry name" value="Znf_CGNR"/>
</dbReference>
<dbReference type="Pfam" id="PF11706">
    <property type="entry name" value="zf-CGNR"/>
    <property type="match status" value="1"/>
</dbReference>
<organism evidence="2 3">
    <name type="scientific">Paraburkholderia sediminicola</name>
    <dbReference type="NCBI Taxonomy" id="458836"/>
    <lineage>
        <taxon>Bacteria</taxon>
        <taxon>Pseudomonadati</taxon>
        <taxon>Pseudomonadota</taxon>
        <taxon>Betaproteobacteria</taxon>
        <taxon>Burkholderiales</taxon>
        <taxon>Burkholderiaceae</taxon>
        <taxon>Paraburkholderia</taxon>
    </lineage>
</organism>
<dbReference type="PANTHER" id="PTHR35525:SF3">
    <property type="entry name" value="BLL6575 PROTEIN"/>
    <property type="match status" value="1"/>
</dbReference>
<dbReference type="AlphaFoldDB" id="A0A6J5BTQ2"/>
<dbReference type="Pfam" id="PF07336">
    <property type="entry name" value="ABATE"/>
    <property type="match status" value="1"/>
</dbReference>
<dbReference type="EMBL" id="CADIKC010000006">
    <property type="protein sequence ID" value="CAB3716635.1"/>
    <property type="molecule type" value="Genomic_DNA"/>
</dbReference>
<dbReference type="InterPro" id="IPR023286">
    <property type="entry name" value="ABATE_dom_sf"/>
</dbReference>
<dbReference type="Proteomes" id="UP000494255">
    <property type="component" value="Unassembled WGS sequence"/>
</dbReference>